<dbReference type="PROSITE" id="PS00409">
    <property type="entry name" value="PROKAR_NTER_METHYL"/>
    <property type="match status" value="1"/>
</dbReference>
<dbReference type="KEGG" id="dli:dnl_15920"/>
<proteinExistence type="predicted"/>
<keyword evidence="1" id="KW-0472">Membrane</keyword>
<dbReference type="SUPFAM" id="SSF54523">
    <property type="entry name" value="Pili subunits"/>
    <property type="match status" value="1"/>
</dbReference>
<name>A0A975B5V9_9BACT</name>
<evidence type="ECO:0000313" key="3">
    <source>
        <dbReference type="Proteomes" id="UP000663720"/>
    </source>
</evidence>
<sequence>MNKESEYEKKVNLIKNEEGFTLIEVIAVLIILGILAAVAVPKYFDLTNQATIKAAEGAAAEGLSICTLVYSKKVLELGKEPVSTDLTAIVSEANTAAGNIEGDFTITFTETGTGINVNVVPKNTVPGLDTTVSVNKTWTLP</sequence>
<organism evidence="2 3">
    <name type="scientific">Desulfonema limicola</name>
    <dbReference type="NCBI Taxonomy" id="45656"/>
    <lineage>
        <taxon>Bacteria</taxon>
        <taxon>Pseudomonadati</taxon>
        <taxon>Thermodesulfobacteriota</taxon>
        <taxon>Desulfobacteria</taxon>
        <taxon>Desulfobacterales</taxon>
        <taxon>Desulfococcaceae</taxon>
        <taxon>Desulfonema</taxon>
    </lineage>
</organism>
<dbReference type="InterPro" id="IPR045584">
    <property type="entry name" value="Pilin-like"/>
</dbReference>
<dbReference type="Proteomes" id="UP000663720">
    <property type="component" value="Chromosome"/>
</dbReference>
<dbReference type="NCBIfam" id="TIGR02532">
    <property type="entry name" value="IV_pilin_GFxxxE"/>
    <property type="match status" value="1"/>
</dbReference>
<protein>
    <submittedName>
        <fullName evidence="2">Prepilin-type cleavage/methylation domain-containing protein</fullName>
    </submittedName>
</protein>
<evidence type="ECO:0000256" key="1">
    <source>
        <dbReference type="SAM" id="Phobius"/>
    </source>
</evidence>
<dbReference type="Gene3D" id="3.30.700.10">
    <property type="entry name" value="Glycoprotein, Type 4 Pilin"/>
    <property type="match status" value="1"/>
</dbReference>
<dbReference type="EMBL" id="CP061799">
    <property type="protein sequence ID" value="QTA79329.1"/>
    <property type="molecule type" value="Genomic_DNA"/>
</dbReference>
<keyword evidence="1" id="KW-1133">Transmembrane helix</keyword>
<gene>
    <name evidence="2" type="ORF">dnl_15920</name>
</gene>
<accession>A0A975B5V9</accession>
<dbReference type="Pfam" id="PF07963">
    <property type="entry name" value="N_methyl"/>
    <property type="match status" value="1"/>
</dbReference>
<evidence type="ECO:0000313" key="2">
    <source>
        <dbReference type="EMBL" id="QTA79329.1"/>
    </source>
</evidence>
<dbReference type="AlphaFoldDB" id="A0A975B5V9"/>
<keyword evidence="1" id="KW-0812">Transmembrane</keyword>
<keyword evidence="3" id="KW-1185">Reference proteome</keyword>
<dbReference type="InterPro" id="IPR012902">
    <property type="entry name" value="N_methyl_site"/>
</dbReference>
<reference evidence="2" key="1">
    <citation type="journal article" date="2021" name="Microb. Physiol.">
        <title>Proteogenomic Insights into the Physiology of Marine, Sulfate-Reducing, Filamentous Desulfonema limicola and Desulfonema magnum.</title>
        <authorList>
            <person name="Schnaars V."/>
            <person name="Wohlbrand L."/>
            <person name="Scheve S."/>
            <person name="Hinrichs C."/>
            <person name="Reinhardt R."/>
            <person name="Rabus R."/>
        </authorList>
    </citation>
    <scope>NUCLEOTIDE SEQUENCE</scope>
    <source>
        <strain evidence="2">5ac10</strain>
    </source>
</reference>
<dbReference type="RefSeq" id="WP_207691095.1">
    <property type="nucleotide sequence ID" value="NZ_CP061799.1"/>
</dbReference>
<feature type="transmembrane region" description="Helical" evidence="1">
    <location>
        <begin position="20"/>
        <end position="40"/>
    </location>
</feature>